<sequence length="200" mass="22217">MRSASRSIQTPAHIAMAPQLSGDLLRVGCGSHSRRQRPSMQLLQIPLRLPSESTNPPSKKQRRRRRHFRKTRGSLVRVTGPKHQCVRLAAADGEFDRLPNPQQIKAVRGVPFKFPRLFPGCSRTQLDAPGPMKLVSKMVGCVLLPSRVSCLCGWNGTVLASPPLLCLHTELLPPVDWRVGRDRDRVTLCKEGGAWIVPAK</sequence>
<evidence type="ECO:0000256" key="1">
    <source>
        <dbReference type="SAM" id="MobiDB-lite"/>
    </source>
</evidence>
<dbReference type="Proteomes" id="UP001153269">
    <property type="component" value="Unassembled WGS sequence"/>
</dbReference>
<proteinExistence type="predicted"/>
<evidence type="ECO:0000313" key="2">
    <source>
        <dbReference type="EMBL" id="CAB1441296.1"/>
    </source>
</evidence>
<evidence type="ECO:0000313" key="3">
    <source>
        <dbReference type="Proteomes" id="UP001153269"/>
    </source>
</evidence>
<feature type="compositionally biased region" description="Basic residues" evidence="1">
    <location>
        <begin position="59"/>
        <end position="68"/>
    </location>
</feature>
<accession>A0A9N7YR52</accession>
<keyword evidence="3" id="KW-1185">Reference proteome</keyword>
<organism evidence="2 3">
    <name type="scientific">Pleuronectes platessa</name>
    <name type="common">European plaice</name>
    <dbReference type="NCBI Taxonomy" id="8262"/>
    <lineage>
        <taxon>Eukaryota</taxon>
        <taxon>Metazoa</taxon>
        <taxon>Chordata</taxon>
        <taxon>Craniata</taxon>
        <taxon>Vertebrata</taxon>
        <taxon>Euteleostomi</taxon>
        <taxon>Actinopterygii</taxon>
        <taxon>Neopterygii</taxon>
        <taxon>Teleostei</taxon>
        <taxon>Neoteleostei</taxon>
        <taxon>Acanthomorphata</taxon>
        <taxon>Carangaria</taxon>
        <taxon>Pleuronectiformes</taxon>
        <taxon>Pleuronectoidei</taxon>
        <taxon>Pleuronectidae</taxon>
        <taxon>Pleuronectes</taxon>
    </lineage>
</organism>
<reference evidence="2" key="1">
    <citation type="submission" date="2020-03" db="EMBL/GenBank/DDBJ databases">
        <authorList>
            <person name="Weist P."/>
        </authorList>
    </citation>
    <scope>NUCLEOTIDE SEQUENCE</scope>
</reference>
<comment type="caution">
    <text evidence="2">The sequence shown here is derived from an EMBL/GenBank/DDBJ whole genome shotgun (WGS) entry which is preliminary data.</text>
</comment>
<protein>
    <submittedName>
        <fullName evidence="2">Uncharacterized protein</fullName>
    </submittedName>
</protein>
<feature type="region of interest" description="Disordered" evidence="1">
    <location>
        <begin position="47"/>
        <end position="68"/>
    </location>
</feature>
<dbReference type="EMBL" id="CADEAL010002608">
    <property type="protein sequence ID" value="CAB1441296.1"/>
    <property type="molecule type" value="Genomic_DNA"/>
</dbReference>
<dbReference type="AlphaFoldDB" id="A0A9N7YR52"/>
<name>A0A9N7YR52_PLEPL</name>
<gene>
    <name evidence="2" type="ORF">PLEPLA_LOCUS29074</name>
</gene>